<name>A0A1L7D4L5_9CORY</name>
<feature type="chain" id="PRO_5013312919" evidence="1">
    <location>
        <begin position="27"/>
        <end position="201"/>
    </location>
</feature>
<gene>
    <name evidence="2" type="ORF">CPHO_09515</name>
</gene>
<keyword evidence="1" id="KW-0732">Signal</keyword>
<feature type="signal peptide" evidence="1">
    <location>
        <begin position="1"/>
        <end position="26"/>
    </location>
</feature>
<dbReference type="EMBL" id="CP009249">
    <property type="protein sequence ID" value="APT93084.1"/>
    <property type="molecule type" value="Genomic_DNA"/>
</dbReference>
<evidence type="ECO:0000313" key="3">
    <source>
        <dbReference type="Proteomes" id="UP000185491"/>
    </source>
</evidence>
<proteinExistence type="predicted"/>
<accession>A0A1L7D4L5</accession>
<keyword evidence="3" id="KW-1185">Reference proteome</keyword>
<organism evidence="2 3">
    <name type="scientific">Corynebacterium phocae</name>
    <dbReference type="NCBI Taxonomy" id="161895"/>
    <lineage>
        <taxon>Bacteria</taxon>
        <taxon>Bacillati</taxon>
        <taxon>Actinomycetota</taxon>
        <taxon>Actinomycetes</taxon>
        <taxon>Mycobacteriales</taxon>
        <taxon>Corynebacteriaceae</taxon>
        <taxon>Corynebacterium</taxon>
    </lineage>
</organism>
<dbReference type="AlphaFoldDB" id="A0A1L7D4L5"/>
<reference evidence="2 3" key="1">
    <citation type="submission" date="2014-08" db="EMBL/GenBank/DDBJ databases">
        <title>Complete genome sequence of Corynebacterium phocae M408/89/1(T)(=DSM 44612(T)), isolated from the common seal (Phoca vitulina).</title>
        <authorList>
            <person name="Ruckert C."/>
            <person name="Albersmeier A."/>
            <person name="Winkler A."/>
            <person name="Kalinowski J."/>
        </authorList>
    </citation>
    <scope>NUCLEOTIDE SEQUENCE [LARGE SCALE GENOMIC DNA]</scope>
    <source>
        <strain evidence="2 3">M408/89/1</strain>
    </source>
</reference>
<dbReference type="RefSeq" id="WP_075735265.1">
    <property type="nucleotide sequence ID" value="NZ_CP009249.1"/>
</dbReference>
<evidence type="ECO:0000256" key="1">
    <source>
        <dbReference type="SAM" id="SignalP"/>
    </source>
</evidence>
<dbReference type="STRING" id="161895.CPHO_09515"/>
<dbReference type="KEGG" id="cpho:CPHO_09515"/>
<sequence>MPKSKFLASVLTVAVASSLAVAPAQALQTTLKDSTCTVKLSAGEKADWDKATKQPNTVDENLIMPFKVKVTEAAAAKAEFDKQLANAQADVDIVKSRLDLDQYDTEELKKLDQGDVAVTAQLGKLANKYRDALDACAESKAYNSEKSKSTSETPWSQLNDATKNTLYGLLGLAAFTALAWIAKEVIPALPRLGIMIPGLPV</sequence>
<dbReference type="Proteomes" id="UP000185491">
    <property type="component" value="Chromosome"/>
</dbReference>
<evidence type="ECO:0000313" key="2">
    <source>
        <dbReference type="EMBL" id="APT93084.1"/>
    </source>
</evidence>
<protein>
    <submittedName>
        <fullName evidence="2">Uncharacterized protein</fullName>
    </submittedName>
</protein>